<dbReference type="RefSeq" id="WP_378321820.1">
    <property type="nucleotide sequence ID" value="NZ_JBHUHY010000031.1"/>
</dbReference>
<keyword evidence="1" id="KW-0805">Transcription regulation</keyword>
<evidence type="ECO:0000256" key="1">
    <source>
        <dbReference type="ARBA" id="ARBA00023015"/>
    </source>
</evidence>
<dbReference type="Gene3D" id="1.10.1740.10">
    <property type="match status" value="1"/>
</dbReference>
<organism evidence="5 6">
    <name type="scientific">Aquimarina celericrescens</name>
    <dbReference type="NCBI Taxonomy" id="1964542"/>
    <lineage>
        <taxon>Bacteria</taxon>
        <taxon>Pseudomonadati</taxon>
        <taxon>Bacteroidota</taxon>
        <taxon>Flavobacteriia</taxon>
        <taxon>Flavobacteriales</taxon>
        <taxon>Flavobacteriaceae</taxon>
        <taxon>Aquimarina</taxon>
    </lineage>
</organism>
<dbReference type="Pfam" id="PF04542">
    <property type="entry name" value="Sigma70_r2"/>
    <property type="match status" value="1"/>
</dbReference>
<dbReference type="NCBIfam" id="TIGR02937">
    <property type="entry name" value="sigma70-ECF"/>
    <property type="match status" value="1"/>
</dbReference>
<evidence type="ECO:0000259" key="4">
    <source>
        <dbReference type="Pfam" id="PF04542"/>
    </source>
</evidence>
<sequence length="187" mass="22201">MQKAKSDFYLDGLLSGDEAVIDEIYKKNFSQVIVFVKNNQGTYQDAEEIFQDALFQLIIRLNKEKFEIKSSFKAYLFTVCKNLWRKELKNRKKKVRNDGIIELVSEVDKHGSFYLEQEQWELFEEKISELSESCRNLLKDFFNKVPYDIIVEKFQYASTNVAFQRVFKCKKRLAELIKKDARYKGLS</sequence>
<feature type="domain" description="RNA polymerase sigma-70 region 2" evidence="4">
    <location>
        <begin position="25"/>
        <end position="93"/>
    </location>
</feature>
<dbReference type="Proteomes" id="UP001597344">
    <property type="component" value="Unassembled WGS sequence"/>
</dbReference>
<evidence type="ECO:0000313" key="6">
    <source>
        <dbReference type="Proteomes" id="UP001597344"/>
    </source>
</evidence>
<dbReference type="EMBL" id="JBHUHY010000031">
    <property type="protein sequence ID" value="MFD2188794.1"/>
    <property type="molecule type" value="Genomic_DNA"/>
</dbReference>
<evidence type="ECO:0000313" key="5">
    <source>
        <dbReference type="EMBL" id="MFD2188794.1"/>
    </source>
</evidence>
<dbReference type="PANTHER" id="PTHR43133:SF51">
    <property type="entry name" value="RNA POLYMERASE SIGMA FACTOR"/>
    <property type="match status" value="1"/>
</dbReference>
<gene>
    <name evidence="5" type="ORF">ACFSJT_18475</name>
</gene>
<name>A0ABW5B3M3_9FLAO</name>
<dbReference type="InterPro" id="IPR013325">
    <property type="entry name" value="RNA_pol_sigma_r2"/>
</dbReference>
<proteinExistence type="predicted"/>
<reference evidence="6" key="1">
    <citation type="journal article" date="2019" name="Int. J. Syst. Evol. Microbiol.">
        <title>The Global Catalogue of Microorganisms (GCM) 10K type strain sequencing project: providing services to taxonomists for standard genome sequencing and annotation.</title>
        <authorList>
            <consortium name="The Broad Institute Genomics Platform"/>
            <consortium name="The Broad Institute Genome Sequencing Center for Infectious Disease"/>
            <person name="Wu L."/>
            <person name="Ma J."/>
        </authorList>
    </citation>
    <scope>NUCLEOTIDE SEQUENCE [LARGE SCALE GENOMIC DNA]</scope>
    <source>
        <strain evidence="6">DT92</strain>
    </source>
</reference>
<evidence type="ECO:0000256" key="3">
    <source>
        <dbReference type="ARBA" id="ARBA00023163"/>
    </source>
</evidence>
<keyword evidence="2" id="KW-0731">Sigma factor</keyword>
<protein>
    <submittedName>
        <fullName evidence="5">RNA polymerase sigma factor</fullName>
    </submittedName>
</protein>
<accession>A0ABW5B3M3</accession>
<evidence type="ECO:0000256" key="2">
    <source>
        <dbReference type="ARBA" id="ARBA00023082"/>
    </source>
</evidence>
<comment type="caution">
    <text evidence="5">The sequence shown here is derived from an EMBL/GenBank/DDBJ whole genome shotgun (WGS) entry which is preliminary data.</text>
</comment>
<dbReference type="PANTHER" id="PTHR43133">
    <property type="entry name" value="RNA POLYMERASE ECF-TYPE SIGMA FACTO"/>
    <property type="match status" value="1"/>
</dbReference>
<keyword evidence="6" id="KW-1185">Reference proteome</keyword>
<keyword evidence="3" id="KW-0804">Transcription</keyword>
<dbReference type="SUPFAM" id="SSF88946">
    <property type="entry name" value="Sigma2 domain of RNA polymerase sigma factors"/>
    <property type="match status" value="1"/>
</dbReference>
<dbReference type="InterPro" id="IPR007627">
    <property type="entry name" value="RNA_pol_sigma70_r2"/>
</dbReference>
<dbReference type="InterPro" id="IPR014284">
    <property type="entry name" value="RNA_pol_sigma-70_dom"/>
</dbReference>
<dbReference type="InterPro" id="IPR039425">
    <property type="entry name" value="RNA_pol_sigma-70-like"/>
</dbReference>